<feature type="region of interest" description="Disordered" evidence="3">
    <location>
        <begin position="1819"/>
        <end position="1874"/>
    </location>
</feature>
<feature type="compositionally biased region" description="Basic and acidic residues" evidence="3">
    <location>
        <begin position="1381"/>
        <end position="1399"/>
    </location>
</feature>
<evidence type="ECO:0000313" key="5">
    <source>
        <dbReference type="EMBL" id="GEU83099.1"/>
    </source>
</evidence>
<feature type="region of interest" description="Disordered" evidence="3">
    <location>
        <begin position="1087"/>
        <end position="1107"/>
    </location>
</feature>
<comment type="caution">
    <text evidence="5">The sequence shown here is derived from an EMBL/GenBank/DDBJ whole genome shotgun (WGS) entry which is preliminary data.</text>
</comment>
<keyword evidence="1" id="KW-0863">Zinc-finger</keyword>
<dbReference type="InterPro" id="IPR001878">
    <property type="entry name" value="Znf_CCHC"/>
</dbReference>
<dbReference type="PANTHER" id="PTHR11439:SF509">
    <property type="entry name" value="RNA-DIRECTED DNA POLYMERASE"/>
    <property type="match status" value="1"/>
</dbReference>
<dbReference type="Gene3D" id="3.30.420.10">
    <property type="entry name" value="Ribonuclease H-like superfamily/Ribonuclease H"/>
    <property type="match status" value="2"/>
</dbReference>
<name>A0A6L2NBW6_TANCI</name>
<dbReference type="SMART" id="SM00343">
    <property type="entry name" value="ZnF_C2HC"/>
    <property type="match status" value="1"/>
</dbReference>
<dbReference type="EMBL" id="BKCJ010008616">
    <property type="protein sequence ID" value="GEU83099.1"/>
    <property type="molecule type" value="Genomic_DNA"/>
</dbReference>
<dbReference type="GO" id="GO:0008270">
    <property type="term" value="F:zinc ion binding"/>
    <property type="evidence" value="ECO:0007669"/>
    <property type="project" value="UniProtKB-KW"/>
</dbReference>
<dbReference type="Pfam" id="PF13976">
    <property type="entry name" value="gag_pre-integrs"/>
    <property type="match status" value="1"/>
</dbReference>
<dbReference type="SUPFAM" id="SSF57756">
    <property type="entry name" value="Retrovirus zinc finger-like domains"/>
    <property type="match status" value="1"/>
</dbReference>
<feature type="compositionally biased region" description="Basic residues" evidence="3">
    <location>
        <begin position="1839"/>
        <end position="1850"/>
    </location>
</feature>
<feature type="region of interest" description="Disordered" evidence="3">
    <location>
        <begin position="1"/>
        <end position="42"/>
    </location>
</feature>
<protein>
    <recommendedName>
        <fullName evidence="4">CCHC-type domain-containing protein</fullName>
    </recommendedName>
</protein>
<feature type="compositionally biased region" description="Polar residues" evidence="3">
    <location>
        <begin position="1423"/>
        <end position="1432"/>
    </location>
</feature>
<dbReference type="Pfam" id="PF00098">
    <property type="entry name" value="zf-CCHC"/>
    <property type="match status" value="1"/>
</dbReference>
<dbReference type="Pfam" id="PF25597">
    <property type="entry name" value="SH3_retrovirus"/>
    <property type="match status" value="1"/>
</dbReference>
<dbReference type="InterPro" id="IPR057670">
    <property type="entry name" value="SH3_retrovirus"/>
</dbReference>
<feature type="region of interest" description="Disordered" evidence="3">
    <location>
        <begin position="1372"/>
        <end position="1440"/>
    </location>
</feature>
<dbReference type="CDD" id="cd09272">
    <property type="entry name" value="RNase_HI_RT_Ty1"/>
    <property type="match status" value="1"/>
</dbReference>
<dbReference type="SUPFAM" id="SSF53098">
    <property type="entry name" value="Ribonuclease H-like"/>
    <property type="match status" value="1"/>
</dbReference>
<keyword evidence="1" id="KW-0479">Metal-binding</keyword>
<feature type="coiled-coil region" evidence="2">
    <location>
        <begin position="1233"/>
        <end position="1275"/>
    </location>
</feature>
<dbReference type="Gene3D" id="4.10.60.10">
    <property type="entry name" value="Zinc finger, CCHC-type"/>
    <property type="match status" value="1"/>
</dbReference>
<feature type="compositionally biased region" description="Low complexity" evidence="3">
    <location>
        <begin position="1410"/>
        <end position="1422"/>
    </location>
</feature>
<proteinExistence type="predicted"/>
<dbReference type="PROSITE" id="PS50158">
    <property type="entry name" value="ZF_CCHC"/>
    <property type="match status" value="1"/>
</dbReference>
<dbReference type="SUPFAM" id="SSF56672">
    <property type="entry name" value="DNA/RNA polymerases"/>
    <property type="match status" value="1"/>
</dbReference>
<dbReference type="PANTHER" id="PTHR11439">
    <property type="entry name" value="GAG-POL-RELATED RETROTRANSPOSON"/>
    <property type="match status" value="1"/>
</dbReference>
<dbReference type="GO" id="GO:0003676">
    <property type="term" value="F:nucleic acid binding"/>
    <property type="evidence" value="ECO:0007669"/>
    <property type="project" value="InterPro"/>
</dbReference>
<evidence type="ECO:0000256" key="3">
    <source>
        <dbReference type="SAM" id="MobiDB-lite"/>
    </source>
</evidence>
<feature type="region of interest" description="Disordered" evidence="3">
    <location>
        <begin position="504"/>
        <end position="557"/>
    </location>
</feature>
<organism evidence="5">
    <name type="scientific">Tanacetum cinerariifolium</name>
    <name type="common">Dalmatian daisy</name>
    <name type="synonym">Chrysanthemum cinerariifolium</name>
    <dbReference type="NCBI Taxonomy" id="118510"/>
    <lineage>
        <taxon>Eukaryota</taxon>
        <taxon>Viridiplantae</taxon>
        <taxon>Streptophyta</taxon>
        <taxon>Embryophyta</taxon>
        <taxon>Tracheophyta</taxon>
        <taxon>Spermatophyta</taxon>
        <taxon>Magnoliopsida</taxon>
        <taxon>eudicotyledons</taxon>
        <taxon>Gunneridae</taxon>
        <taxon>Pentapetalae</taxon>
        <taxon>asterids</taxon>
        <taxon>campanulids</taxon>
        <taxon>Asterales</taxon>
        <taxon>Asteraceae</taxon>
        <taxon>Asteroideae</taxon>
        <taxon>Anthemideae</taxon>
        <taxon>Anthemidinae</taxon>
        <taxon>Tanacetum</taxon>
    </lineage>
</organism>
<dbReference type="Pfam" id="PF07727">
    <property type="entry name" value="RVT_2"/>
    <property type="match status" value="1"/>
</dbReference>
<feature type="compositionally biased region" description="Acidic residues" evidence="3">
    <location>
        <begin position="1152"/>
        <end position="1182"/>
    </location>
</feature>
<dbReference type="InterPro" id="IPR013103">
    <property type="entry name" value="RVT_2"/>
</dbReference>
<feature type="region of interest" description="Disordered" evidence="3">
    <location>
        <begin position="1124"/>
        <end position="1201"/>
    </location>
</feature>
<evidence type="ECO:0000259" key="4">
    <source>
        <dbReference type="PROSITE" id="PS50158"/>
    </source>
</evidence>
<evidence type="ECO:0000256" key="1">
    <source>
        <dbReference type="PROSITE-ProRule" id="PRU00047"/>
    </source>
</evidence>
<reference evidence="5" key="1">
    <citation type="journal article" date="2019" name="Sci. Rep.">
        <title>Draft genome of Tanacetum cinerariifolium, the natural source of mosquito coil.</title>
        <authorList>
            <person name="Yamashiro T."/>
            <person name="Shiraishi A."/>
            <person name="Satake H."/>
            <person name="Nakayama K."/>
        </authorList>
    </citation>
    <scope>NUCLEOTIDE SEQUENCE</scope>
</reference>
<dbReference type="InterPro" id="IPR012337">
    <property type="entry name" value="RNaseH-like_sf"/>
</dbReference>
<dbReference type="InterPro" id="IPR043502">
    <property type="entry name" value="DNA/RNA_pol_sf"/>
</dbReference>
<dbReference type="InterPro" id="IPR036397">
    <property type="entry name" value="RNaseH_sf"/>
</dbReference>
<keyword evidence="2" id="KW-0175">Coiled coil</keyword>
<feature type="compositionally biased region" description="Polar residues" evidence="3">
    <location>
        <begin position="522"/>
        <end position="546"/>
    </location>
</feature>
<accession>A0A6L2NBW6</accession>
<feature type="domain" description="CCHC-type" evidence="4">
    <location>
        <begin position="1953"/>
        <end position="1968"/>
    </location>
</feature>
<feature type="compositionally biased region" description="Low complexity" evidence="3">
    <location>
        <begin position="1897"/>
        <end position="1908"/>
    </location>
</feature>
<feature type="region of interest" description="Disordered" evidence="3">
    <location>
        <begin position="1897"/>
        <end position="1923"/>
    </location>
</feature>
<keyword evidence="1" id="KW-0862">Zinc</keyword>
<sequence length="2565" mass="293523">MLSSTRVNLPTSASRSQPQGNTKKDRIQQTQSRAKKNKLEAYPRNVRTSLHNKKSVVNTKDIAYVLNSKLNVHYDLKCATCNGCLFSDNHDSCVLEFVNSVNARKTFTLVGNVCPLTRITTTAIVPIRKHIPLESNTSKPVVTLVYSQKPKEARNKVPVSNSKINKSLSANKKEPNNSWGSTISIVPSSLTVECMLSKLFSVKFGNDHVTKIMGYGDYKIGNVTILRVYFVEGLGHNLFSVGQFRDSDLEVAFRQHTCFIRNLEGVDLLTGSGGNNLYTMYLGDMMASSPICLLSKASKTKSWLWHRRLSHLNFGAINHLARQGLVREKLYLLHMDLCRPMRVESVNGKKYILIIVDDYSRFTWVKCLRSKDEAPDFIIEFLKMIQVGISHETSVARSPQQNGVVERRNYTLIEAARTMLIYAQALLSLWAEADIGIFIGYAPKKKAFWIYNRRTRRIVETIHVDFDELTSMASEQSSSGPALHEMTPAIISLGFVPKPTSSTPFVPPVDPSASEVVAPEQAESTGSPSSTTVDQDAPSPNSQHNSKWTKDHPRDNIIGQLSRPVSTRLQLHEQALFCYYDAFLTFGEPKTYKDALTQSCRIEAMQEELNEFEQLEAIRIFLAYAAHKNMVVYQMDVNAAFLNGNLGEEVYISQPDGFMDLDNPNHVYKLKKALYGLKQAPRAWYDILSSFLISQDFFKGSVDLTLFIRRNGNDLLLISQSPRGIFINQSKYALESLKKYGFESCDPVDTLMVEKSKLDEDTEGKAIDPSHYRGMIGTLLYLTANRPDLQFVICMCARYQARPTEKHLHAVKRIFRYLRGTVNRGLLYPKDSSVALTAFTDVDHAGCQDTRRSTSGSLQFLGERLISWSSKRKKSAAISSTEAEYIALSGCCAQILWMRSQLTDYGLGFNKIPMYCDNKNVLEIYMQEFSATATVHHHSIRFKMENKKRNVNLEYFREMMHICPRLLVQTFDNLPFEEEILDFLRFLRHIGEIRKLTDGMYHKKNIDFAYLLWEDFVYQVEHKDAKKSNEMYYLRFTKVIIHYFVTKDPSISRRNKFGVMLPIELTNEAIGNSEAYNYAVASGAAPPKTKASVRKTKSSSDTTITPPTAAACSKLISLASGSGVDEGTGIIPGVPNVPTKESDEENSWKSSDEDDDDVDERSDDQDDNDDQETDDEDDEGNDDANLGLNVGSEEGEDAEDDEDELYRYFIRAVSSIPKILQRYMDQQMNEEVKVAIQIQSDRLRDEAQAENEEFLKNLDENIQKIIKKKVKEQVKVQVSKILPKIEKIVNEQLEDEVLTRSSNSLKTSYVVVADLSEMELKKILIEKMESNKSIHRSDEKRNLYKALVKAYESDKIILDTYGDIVTLKRRHDDDADNDEESSARSDRGSKRQREGKDPESTSALKKKATKTTGKSTQGSKSQQNTASETAPQQKKPPTLNRTWSKTLSATHESIQLLLMNRLKVDTLTLELLAGPTYKLMKGSCKSLVELEFFLEEVYKATTDHRKYTTSVTNTKAADYGDIKWIEDLVPRTMCSQELVSYDKHALWEISHWGRKRQQFYGFVVNRESARDVYSKHRIIGVTELQIVNVSLRMFTRSIVIQRHVEVLHLGVESYQKKLNLTKSNTYRSDLKHKEAYIAYSNPRGFIYQSKDKQNKLMRIDKLHKFSDGTLNDVRTALVNHLKGSRDHPPMLATGRYPQWRSWFLRYIDTRPNGDALRKCILSGPYKPIPVLVQAAAATDDSPLRKYGKLSKGYNKPEWSRFVTIVKQQHKLDEVSYHKLFDILKQYQKEVNELHAKRLARNANPLALVATTQANQHSYYQTSKSHKSYAPSSKPLIPTKSHKTTRHKGKAIAKPITPPSETAFEEDSDPEQAQRDKDMQNNLALIAKYFKKLYKPTNNNLRTSTNSRNKNVDMTPWYKNDNQSGQFRNQRAVNVAGAREKVDSPVVQQFGIQCFNCKEFGHFAKECRKPKKVKESAYHKEKMLLCKQVEQGVPLQAKQYDWLADTDEEVDEQELEAHYNYMAKIQENDQNDVERDDERVALANLKLDVDENKKIQKKLKKATTTLAQELKECKTILAETSKTLEESISVRDSCLVALQTKQTGFEKYNAFNDRTVDYHKLEHKLNETLGQLALKYIEIKEGLKNKAYEILMVKEKHDKLIKQSLLTKSHYEGLVKQKITVITDLNLREEHDINKMLSMEKQLKFLNEIVYKRSQSIQTIHMMAPKVPTYNGRPTFANLRYLKQDQSKIPCLYAFPYDQSTHANRLNPDEEETLALERESRSKLNKDLVRPYEYTTLNSLFEFFKPPTQEFQIQLAHANEIRKKMWQKSFVKYKPNIYKNIGFLPVSESISKSRQAYNVMTNNINHFKEIVDNTWIKHSKDQFQKHSISLEIALQKCKEQVKHDTVWNEKASNDFRKEREQYFKIQDLKAQLQDKNIAISELKKLIEKGKGKSVETKFDKPSVVRQPNAQRIPKPSVLGKPGPFSNSLERIYLSKTKSVPKTNVSEGLSKPVTAQTLPQTARQAVSNTNVLNPGMYQIDNKSTQTRAPQLPQTIRNTNFAFLPLQE</sequence>
<gene>
    <name evidence="5" type="ORF">Tci_055077</name>
</gene>
<dbReference type="InterPro" id="IPR036875">
    <property type="entry name" value="Znf_CCHC_sf"/>
</dbReference>
<evidence type="ECO:0000256" key="2">
    <source>
        <dbReference type="SAM" id="Coils"/>
    </source>
</evidence>
<dbReference type="InterPro" id="IPR025724">
    <property type="entry name" value="GAG-pre-integrase_dom"/>
</dbReference>
<feature type="compositionally biased region" description="Polar residues" evidence="3">
    <location>
        <begin position="1"/>
        <end position="21"/>
    </location>
</feature>